<keyword evidence="9" id="KW-1185">Reference proteome</keyword>
<dbReference type="InterPro" id="IPR057027">
    <property type="entry name" value="TPR_mt"/>
</dbReference>
<feature type="repeat" description="PPR" evidence="5">
    <location>
        <begin position="77"/>
        <end position="111"/>
    </location>
</feature>
<evidence type="ECO:0000259" key="7">
    <source>
        <dbReference type="Pfam" id="PF23276"/>
    </source>
</evidence>
<comment type="similarity">
    <text evidence="1">Belongs to the CCM1 family.</text>
</comment>
<dbReference type="Pfam" id="PF23276">
    <property type="entry name" value="TPR_24"/>
    <property type="match status" value="1"/>
</dbReference>
<dbReference type="Pfam" id="PF13812">
    <property type="entry name" value="PPR_3"/>
    <property type="match status" value="2"/>
</dbReference>
<comment type="function">
    <text evidence="3">Regulates mitochondrial small subunit maturation by controlling 15S rRNA 5'-end processing. Localizes to the 5' precursor of the 15S rRNA in a position that is subsequently occupied by mS47 in the mature yeast mtSSU. Uses structure and sequence-specific RNA recognition, binding to a single-stranded region of the precursor and specifically recognizing bases -6 to -1. The exchange of Ccm1 for mS47 is coupled to the irreversible removal of precursor rRNA that is accompanied by conformational changes of the mitoribosomal proteins uS5m and mS26. These conformational changes signal completion of 5'-end rRNA processing through protection of the mature 5'-end of the 15S rRNA and stabilization of mS47. The removal of the 5' precursor together with the dissociation of Ccm1 may be catalyzed by the 5'-3' exoribonuclease Pet127. Involved in the specific removal of group I introns in mitochondrial encoded transcripts.</text>
</comment>
<feature type="region of interest" description="Disordered" evidence="6">
    <location>
        <begin position="439"/>
        <end position="470"/>
    </location>
</feature>
<dbReference type="NCBIfam" id="TIGR00756">
    <property type="entry name" value="PPR"/>
    <property type="match status" value="1"/>
</dbReference>
<sequence length="470" mass="52815">MRDRGIQPHTETYNSILRLLDQLGQHETMFAILTDMDATGVAPDIETYNLLLHSTRFNDLDPNVILVRMDAAGVERNAITYQHLIISHIENQNLEMSLQLIDEMSSQGIQPTLHSVEQVVDLATRFNFARLAVDLAVAFEEESIRRLPPVSWMKMLACCAALHYVEGAEHCWAKGVVDGLASPDEGVCIDLLNVSARAGRPDLATDVIRVLTKIGVVLREHHLAPVLEAFMKSDRLKDALATLSLMRHHSIAPNETTTEPIFRHIIASVEEVDKAYYILEDLKNDGKAIDISAVNVVIRASVELDDLQRAVATYRECEKLGVIPTRDTYYYLLDACIKSQHQALGEKLYEQMKQAGLKPDSEGLERMIMLSLTQSPYEEAFYYLEEMKSKTSDVPARVYEAIIRKCVVSFDPRWKVAAEEMQQRGYTLSSKLLRFISKGDDAETEEPASDFPVPGPTSESRHAEQPWGGT</sequence>
<evidence type="ECO:0000256" key="5">
    <source>
        <dbReference type="PROSITE-ProRule" id="PRU00708"/>
    </source>
</evidence>
<dbReference type="InterPro" id="IPR002885">
    <property type="entry name" value="PPR_rpt"/>
</dbReference>
<evidence type="ECO:0000256" key="2">
    <source>
        <dbReference type="ARBA" id="ARBA00022737"/>
    </source>
</evidence>
<feature type="repeat" description="PPR" evidence="5">
    <location>
        <begin position="325"/>
        <end position="359"/>
    </location>
</feature>
<dbReference type="InterPro" id="IPR011990">
    <property type="entry name" value="TPR-like_helical_dom_sf"/>
</dbReference>
<evidence type="ECO:0000256" key="1">
    <source>
        <dbReference type="ARBA" id="ARBA00006192"/>
    </source>
</evidence>
<gene>
    <name evidence="8" type="ORF">CALVIDRAFT_544698</name>
</gene>
<dbReference type="EMBL" id="KV417274">
    <property type="protein sequence ID" value="KZO98939.1"/>
    <property type="molecule type" value="Genomic_DNA"/>
</dbReference>
<evidence type="ECO:0000256" key="3">
    <source>
        <dbReference type="ARBA" id="ARBA00044493"/>
    </source>
</evidence>
<dbReference type="STRING" id="1330018.A0A167PM40"/>
<feature type="repeat" description="PPR" evidence="5">
    <location>
        <begin position="9"/>
        <end position="43"/>
    </location>
</feature>
<dbReference type="Gene3D" id="1.25.40.10">
    <property type="entry name" value="Tetratricopeptide repeat domain"/>
    <property type="match status" value="4"/>
</dbReference>
<protein>
    <recommendedName>
        <fullName evidence="7">Pentatricopeptide repeat-containing protein-mitochondrial domain-containing protein</fullName>
    </recommendedName>
</protein>
<comment type="subunit">
    <text evidence="4">Binds to mitochondrial small subunit 15S rRNA.</text>
</comment>
<name>A0A167PM40_CALVF</name>
<proteinExistence type="inferred from homology"/>
<evidence type="ECO:0000313" key="8">
    <source>
        <dbReference type="EMBL" id="KZO98939.1"/>
    </source>
</evidence>
<evidence type="ECO:0000313" key="9">
    <source>
        <dbReference type="Proteomes" id="UP000076738"/>
    </source>
</evidence>
<dbReference type="GO" id="GO:0031930">
    <property type="term" value="P:mitochondria-nucleus signaling pathway"/>
    <property type="evidence" value="ECO:0007669"/>
    <property type="project" value="TreeGrafter"/>
</dbReference>
<organism evidence="8 9">
    <name type="scientific">Calocera viscosa (strain TUFC12733)</name>
    <dbReference type="NCBI Taxonomy" id="1330018"/>
    <lineage>
        <taxon>Eukaryota</taxon>
        <taxon>Fungi</taxon>
        <taxon>Dikarya</taxon>
        <taxon>Basidiomycota</taxon>
        <taxon>Agaricomycotina</taxon>
        <taxon>Dacrymycetes</taxon>
        <taxon>Dacrymycetales</taxon>
        <taxon>Dacrymycetaceae</taxon>
        <taxon>Calocera</taxon>
    </lineage>
</organism>
<accession>A0A167PM40</accession>
<feature type="domain" description="Pentatricopeptide repeat-containing protein-mitochondrial" evidence="7">
    <location>
        <begin position="185"/>
        <end position="317"/>
    </location>
</feature>
<dbReference type="AlphaFoldDB" id="A0A167PM40"/>
<dbReference type="PROSITE" id="PS51375">
    <property type="entry name" value="PPR"/>
    <property type="match status" value="3"/>
</dbReference>
<dbReference type="OrthoDB" id="185373at2759"/>
<reference evidence="8 9" key="1">
    <citation type="journal article" date="2016" name="Mol. Biol. Evol.">
        <title>Comparative Genomics of Early-Diverging Mushroom-Forming Fungi Provides Insights into the Origins of Lignocellulose Decay Capabilities.</title>
        <authorList>
            <person name="Nagy L.G."/>
            <person name="Riley R."/>
            <person name="Tritt A."/>
            <person name="Adam C."/>
            <person name="Daum C."/>
            <person name="Floudas D."/>
            <person name="Sun H."/>
            <person name="Yadav J.S."/>
            <person name="Pangilinan J."/>
            <person name="Larsson K.H."/>
            <person name="Matsuura K."/>
            <person name="Barry K."/>
            <person name="Labutti K."/>
            <person name="Kuo R."/>
            <person name="Ohm R.A."/>
            <person name="Bhattacharya S.S."/>
            <person name="Shirouzu T."/>
            <person name="Yoshinaga Y."/>
            <person name="Martin F.M."/>
            <person name="Grigoriev I.V."/>
            <person name="Hibbett D.S."/>
        </authorList>
    </citation>
    <scope>NUCLEOTIDE SEQUENCE [LARGE SCALE GENOMIC DNA]</scope>
    <source>
        <strain evidence="8 9">TUFC12733</strain>
    </source>
</reference>
<evidence type="ECO:0000256" key="6">
    <source>
        <dbReference type="SAM" id="MobiDB-lite"/>
    </source>
</evidence>
<keyword evidence="2" id="KW-0677">Repeat</keyword>
<evidence type="ECO:0000256" key="4">
    <source>
        <dbReference type="ARBA" id="ARBA00044511"/>
    </source>
</evidence>
<dbReference type="Proteomes" id="UP000076738">
    <property type="component" value="Unassembled WGS sequence"/>
</dbReference>
<dbReference type="PANTHER" id="PTHR47936:SF1">
    <property type="entry name" value="PENTATRICOPEPTIDE REPEAT-CONTAINING PROTEIN GUN1, CHLOROPLASTIC"/>
    <property type="match status" value="1"/>
</dbReference>
<dbReference type="PANTHER" id="PTHR47936">
    <property type="entry name" value="PPR_LONG DOMAIN-CONTAINING PROTEIN"/>
    <property type="match status" value="1"/>
</dbReference>